<keyword evidence="4 12" id="KW-0460">Magnesium</keyword>
<feature type="binding site" evidence="11">
    <location>
        <begin position="133"/>
        <end position="140"/>
    </location>
    <ligand>
        <name>substrate</name>
    </ligand>
</feature>
<dbReference type="EC" id="1.1.1.42" evidence="9"/>
<dbReference type="PANTHER" id="PTHR36999">
    <property type="entry name" value="ISOCITRATE DEHYDROGENASE [NADP]"/>
    <property type="match status" value="1"/>
</dbReference>
<organism evidence="14 15">
    <name type="scientific">Pedobacter yonginense</name>
    <dbReference type="NCBI Taxonomy" id="651869"/>
    <lineage>
        <taxon>Bacteria</taxon>
        <taxon>Pseudomonadati</taxon>
        <taxon>Bacteroidota</taxon>
        <taxon>Sphingobacteriia</taxon>
        <taxon>Sphingobacteriales</taxon>
        <taxon>Sphingobacteriaceae</taxon>
        <taxon>Pedobacter</taxon>
    </lineage>
</organism>
<keyword evidence="5 9" id="KW-0521">NADP</keyword>
<comment type="cofactor">
    <cofactor evidence="12">
        <name>Mg(2+)</name>
        <dbReference type="ChEBI" id="CHEBI:18420"/>
    </cofactor>
    <cofactor evidence="12">
        <name>Mn(2+)</name>
        <dbReference type="ChEBI" id="CHEBI:29035"/>
    </cofactor>
    <text evidence="12">Binds 1 Mg(2+) or Mn(2+) ion per subunit.</text>
</comment>
<feature type="binding site" evidence="12">
    <location>
        <position position="349"/>
    </location>
    <ligand>
        <name>Mg(2+)</name>
        <dbReference type="ChEBI" id="CHEBI:18420"/>
    </ligand>
</feature>
<dbReference type="Proteomes" id="UP000245379">
    <property type="component" value="Unassembled WGS sequence"/>
</dbReference>
<dbReference type="NCBIfam" id="TIGR00178">
    <property type="entry name" value="monomer_idh"/>
    <property type="match status" value="1"/>
</dbReference>
<evidence type="ECO:0000256" key="9">
    <source>
        <dbReference type="PIRNR" id="PIRNR009407"/>
    </source>
</evidence>
<evidence type="ECO:0000256" key="7">
    <source>
        <dbReference type="ARBA" id="ARBA00023554"/>
    </source>
</evidence>
<dbReference type="GO" id="GO:0004450">
    <property type="term" value="F:isocitrate dehydrogenase (NADP+) activity"/>
    <property type="evidence" value="ECO:0007669"/>
    <property type="project" value="UniProtKB-EC"/>
</dbReference>
<name>A0A317EJJ8_9SPHI</name>
<evidence type="ECO:0000256" key="4">
    <source>
        <dbReference type="ARBA" id="ARBA00022842"/>
    </source>
</evidence>
<dbReference type="GO" id="GO:0006097">
    <property type="term" value="P:glyoxylate cycle"/>
    <property type="evidence" value="ECO:0007669"/>
    <property type="project" value="UniProtKB-KW"/>
</dbReference>
<dbReference type="PIRSF" id="PIRSF009407">
    <property type="entry name" value="IDH_monmr"/>
    <property type="match status" value="1"/>
</dbReference>
<evidence type="ECO:0000256" key="2">
    <source>
        <dbReference type="ARBA" id="ARBA00022532"/>
    </source>
</evidence>
<feature type="binding site" evidence="13">
    <location>
        <position position="588"/>
    </location>
    <ligand>
        <name>NADP(+)</name>
        <dbReference type="ChEBI" id="CHEBI:58349"/>
    </ligand>
</feature>
<dbReference type="Gene3D" id="3.40.718.10">
    <property type="entry name" value="Isopropylmalate Dehydrogenase"/>
    <property type="match status" value="1"/>
</dbReference>
<dbReference type="GO" id="GO:0046872">
    <property type="term" value="F:metal ion binding"/>
    <property type="evidence" value="ECO:0007669"/>
    <property type="project" value="UniProtKB-KW"/>
</dbReference>
<evidence type="ECO:0000313" key="14">
    <source>
        <dbReference type="EMBL" id="PWS26495.1"/>
    </source>
</evidence>
<keyword evidence="3 12" id="KW-0479">Metal-binding</keyword>
<dbReference type="InterPro" id="IPR004436">
    <property type="entry name" value="Isocitrate_DH_NADP_mono"/>
</dbReference>
<dbReference type="RefSeq" id="WP_109927059.1">
    <property type="nucleotide sequence ID" value="NZ_QGNZ01000004.1"/>
</dbReference>
<evidence type="ECO:0000256" key="8">
    <source>
        <dbReference type="ARBA" id="ARBA00046318"/>
    </source>
</evidence>
<comment type="caution">
    <text evidence="14">The sequence shown here is derived from an EMBL/GenBank/DDBJ whole genome shotgun (WGS) entry which is preliminary data.</text>
</comment>
<feature type="binding site" evidence="13">
    <location>
        <position position="136"/>
    </location>
    <ligand>
        <name>NADP(+)</name>
        <dbReference type="ChEBI" id="CHEBI:58349"/>
    </ligand>
</feature>
<sequence>MSNTSKIIYTKTDEAPMLATYSLLPIVQAFTASAGIDVETRDISLAGRILANFPEYLKDDQKIGDALAELGTLANTPEANIIKLPNISASIPQLVGAITELQSQGYNIPNYPDNAQTEEEKAIKSKYAKVLGSAVNPVLREGNSDRRAPKAVKNYAKTNPHSMGKWSADSKTKVASMTEGDFYGSEKSVTVAEASQFKIEFVGTDGTVKELKGLAPLKAGEVIDSSALSLSALKTFVAKEIAVAKAEGVLLSAHLKATMMKVSDPLIFGAIVEVYFADVFAKYADVFKELNVDTSNGLGDVYAKIAGNPKQAEVEAALAAAIENGPALAMVNSDKGITNLHVPSDVIVDASMPAMIRTSGQMWNKDGKPQDTIALIPDRCYAGVYTATIDDCKAHGAFDVTTMGSVPNVGLMAQKAEEYGSHDKTFQASGNGIIRVTDAAGNVFFDQKVEKGDIFRMCQTKDAPIQDWVKLAVNRARLSETPAIFWLDENRAHDREIIAKVNTYLKDYDTAGLDIRILSPIEATKFTLERIRKGEDTISVTGNVLRDYLTDLFPILELGTSAKMLSIVPLMNGGGLFETGAGGSAPKHIEQFIEEGYLRWDSLGEFLALQASLEHLAQTQNNAKAQVLADALDEANAKFLATDKSPGRKLGTIDNRGSHFYLALYWAEALAAQSKDADLKARFAPLAKALIENETKINEELIASQGKPQNIGGYYNPNDDLASKAMRPSEILNSTLASL</sequence>
<accession>A0A317EJJ8</accession>
<comment type="similarity">
    <text evidence="8 9">Belongs to the monomeric-type IDH family.</text>
</comment>
<feature type="binding site" evidence="11">
    <location>
        <position position="546"/>
    </location>
    <ligand>
        <name>D-threo-isocitrate</name>
        <dbReference type="ChEBI" id="CHEBI:15562"/>
    </ligand>
</feature>
<dbReference type="EMBL" id="QGNZ01000004">
    <property type="protein sequence ID" value="PWS26495.1"/>
    <property type="molecule type" value="Genomic_DNA"/>
</dbReference>
<evidence type="ECO:0000256" key="1">
    <source>
        <dbReference type="ARBA" id="ARBA00022435"/>
    </source>
</evidence>
<feature type="site" description="Critical for catalysis" evidence="10">
    <location>
        <position position="256"/>
    </location>
</feature>
<evidence type="ECO:0000256" key="3">
    <source>
        <dbReference type="ARBA" id="ARBA00022723"/>
    </source>
</evidence>
<dbReference type="Pfam" id="PF03971">
    <property type="entry name" value="IDH"/>
    <property type="match status" value="1"/>
</dbReference>
<evidence type="ECO:0000313" key="15">
    <source>
        <dbReference type="Proteomes" id="UP000245379"/>
    </source>
</evidence>
<feature type="binding site" evidence="11">
    <location>
        <position position="146"/>
    </location>
    <ligand>
        <name>D-threo-isocitrate</name>
        <dbReference type="ChEBI" id="CHEBI:15562"/>
    </ligand>
</feature>
<keyword evidence="2 9" id="KW-0816">Tricarboxylic acid cycle</keyword>
<feature type="binding site" evidence="13">
    <location>
        <begin position="583"/>
        <end position="584"/>
    </location>
    <ligand>
        <name>NADP(+)</name>
        <dbReference type="ChEBI" id="CHEBI:58349"/>
    </ligand>
</feature>
<feature type="binding site" evidence="12">
    <location>
        <position position="551"/>
    </location>
    <ligand>
        <name>Mg(2+)</name>
        <dbReference type="ChEBI" id="CHEBI:18420"/>
    </ligand>
</feature>
<evidence type="ECO:0000256" key="5">
    <source>
        <dbReference type="ARBA" id="ARBA00022857"/>
    </source>
</evidence>
<reference evidence="14 15" key="1">
    <citation type="submission" date="2018-05" db="EMBL/GenBank/DDBJ databases">
        <title>Pedobacter paludis sp. nov., isolated from wetland soil.</title>
        <authorList>
            <person name="Zhang Y."/>
            <person name="Wang G."/>
        </authorList>
    </citation>
    <scope>NUCLEOTIDE SEQUENCE [LARGE SCALE GENOMIC DNA]</scope>
    <source>
        <strain evidence="14 15">KCTC22721</strain>
    </source>
</reference>
<evidence type="ECO:0000256" key="6">
    <source>
        <dbReference type="ARBA" id="ARBA00023002"/>
    </source>
</evidence>
<proteinExistence type="inferred from homology"/>
<keyword evidence="6 9" id="KW-0560">Oxidoreductase</keyword>
<dbReference type="SUPFAM" id="SSF53659">
    <property type="entry name" value="Isocitrate/Isopropylmalate dehydrogenase-like"/>
    <property type="match status" value="1"/>
</dbReference>
<evidence type="ECO:0000256" key="12">
    <source>
        <dbReference type="PIRSR" id="PIRSR009407-3"/>
    </source>
</evidence>
<feature type="site" description="Critical for catalysis" evidence="10">
    <location>
        <position position="419"/>
    </location>
</feature>
<feature type="binding site" evidence="13">
    <location>
        <position position="648"/>
    </location>
    <ligand>
        <name>NADP(+)</name>
        <dbReference type="ChEBI" id="CHEBI:58349"/>
    </ligand>
</feature>
<evidence type="ECO:0000256" key="13">
    <source>
        <dbReference type="PIRSR" id="PIRSR009407-4"/>
    </source>
</evidence>
<feature type="binding site" evidence="13">
    <location>
        <begin position="599"/>
        <end position="601"/>
    </location>
    <ligand>
        <name>NADP(+)</name>
        <dbReference type="ChEBI" id="CHEBI:58349"/>
    </ligand>
</feature>
<comment type="catalytic activity">
    <reaction evidence="7 9">
        <text>D-threo-isocitrate + NADP(+) = 2-oxoglutarate + CO2 + NADPH</text>
        <dbReference type="Rhea" id="RHEA:19629"/>
        <dbReference type="ChEBI" id="CHEBI:15562"/>
        <dbReference type="ChEBI" id="CHEBI:16526"/>
        <dbReference type="ChEBI" id="CHEBI:16810"/>
        <dbReference type="ChEBI" id="CHEBI:57783"/>
        <dbReference type="ChEBI" id="CHEBI:58349"/>
        <dbReference type="EC" id="1.1.1.42"/>
    </reaction>
</comment>
<feature type="binding site" evidence="13">
    <location>
        <begin position="83"/>
        <end position="88"/>
    </location>
    <ligand>
        <name>NADP(+)</name>
        <dbReference type="ChEBI" id="CHEBI:58349"/>
    </ligand>
</feature>
<dbReference type="PANTHER" id="PTHR36999:SF1">
    <property type="entry name" value="ISOCITRATE DEHYDROGENASE (NADP(+))"/>
    <property type="match status" value="1"/>
</dbReference>
<evidence type="ECO:0000256" key="10">
    <source>
        <dbReference type="PIRSR" id="PIRSR009407-1"/>
    </source>
</evidence>
<keyword evidence="1 9" id="KW-0329">Glyoxylate bypass</keyword>
<gene>
    <name evidence="14" type="ORF">DHW03_17100</name>
</gene>
<dbReference type="AlphaFoldDB" id="A0A317EJJ8"/>
<protein>
    <recommendedName>
        <fullName evidence="9">Isocitrate dehydrogenase [NADP]</fullName>
        <ecNumber evidence="9">1.1.1.42</ecNumber>
    </recommendedName>
    <alternativeName>
        <fullName evidence="9">Oxalosuccinate decarboxylase</fullName>
    </alternativeName>
</protein>
<feature type="binding site" evidence="12">
    <location>
        <position position="547"/>
    </location>
    <ligand>
        <name>Mg(2+)</name>
        <dbReference type="ChEBI" id="CHEBI:18420"/>
    </ligand>
</feature>
<dbReference type="GO" id="GO:0006099">
    <property type="term" value="P:tricarboxylic acid cycle"/>
    <property type="evidence" value="ECO:0007669"/>
    <property type="project" value="UniProtKB-KW"/>
</dbReference>
<evidence type="ECO:0000256" key="11">
    <source>
        <dbReference type="PIRSR" id="PIRSR009407-2"/>
    </source>
</evidence>
<dbReference type="OrthoDB" id="9807643at2"/>
<keyword evidence="15" id="KW-1185">Reference proteome</keyword>